<feature type="domain" description="Protein kinase" evidence="7">
    <location>
        <begin position="200"/>
        <end position="443"/>
    </location>
</feature>
<dbReference type="Gene3D" id="1.10.510.10">
    <property type="entry name" value="Transferase(Phosphotransferase) domain 1"/>
    <property type="match status" value="1"/>
</dbReference>
<dbReference type="SUPFAM" id="SSF56112">
    <property type="entry name" value="Protein kinase-like (PK-like)"/>
    <property type="match status" value="1"/>
</dbReference>
<dbReference type="Gene3D" id="3.30.200.20">
    <property type="entry name" value="Phosphorylase Kinase, domain 1"/>
    <property type="match status" value="1"/>
</dbReference>
<dbReference type="Gene3D" id="3.30.479.30">
    <property type="entry name" value="Band 7 domain"/>
    <property type="match status" value="1"/>
</dbReference>
<dbReference type="Proteomes" id="UP001183420">
    <property type="component" value="Unassembled WGS sequence"/>
</dbReference>
<keyword evidence="2 5" id="KW-0547">Nucleotide-binding</keyword>
<evidence type="ECO:0000259" key="7">
    <source>
        <dbReference type="PROSITE" id="PS50011"/>
    </source>
</evidence>
<sequence>MDLVITLIANAVGLPLLIVLGIAAAKSVPAGQVFLVERFGRYHRTLRPGWNLVIPWLEKVAHRVETRLRVVRMTSAPVATRDGGQLSVDITLYVEVFDPVQAMYEVADHEQALQQQVDNSVRAHVGSLDREQALGSRTRIGTTLHEELSASAAAWGVRIDRILVDPVDAGPAARGPRAAGPAETGQWPLESGDPRRVGAYDLVARLGEGGMGTVFLGRSPDQRLVAVKVIRGQFEADDAFRRRFAREVETARRVGGVRTAAVVDADPAGEPPWLATEYIPGPSLQYVINRHGALPAPTLYMIAGGVAEALQGIHGCGIIHRDLKPSNIIVSEGGPRVIDFGIARAVDSTALTRTGHVVGTPGFLAPEQLTGGAVTPATDVYAYGMVLCHVGGIAALADGQPVQAALGMLPAGLRDLVQGCLAPDPAARPSVAEISERLANPWAATVDAWLPPPVRTMIDLHAANTQPAARS</sequence>
<dbReference type="InterPro" id="IPR036013">
    <property type="entry name" value="Band_7/SPFH_dom_sf"/>
</dbReference>
<keyword evidence="4 5" id="KW-0067">ATP-binding</keyword>
<dbReference type="InterPro" id="IPR008271">
    <property type="entry name" value="Ser/Thr_kinase_AS"/>
</dbReference>
<evidence type="ECO:0000313" key="9">
    <source>
        <dbReference type="Proteomes" id="UP001183420"/>
    </source>
</evidence>
<dbReference type="InterPro" id="IPR001107">
    <property type="entry name" value="Band_7"/>
</dbReference>
<organism evidence="8 9">
    <name type="scientific">Streptomyces millisiae</name>
    <dbReference type="NCBI Taxonomy" id="3075542"/>
    <lineage>
        <taxon>Bacteria</taxon>
        <taxon>Bacillati</taxon>
        <taxon>Actinomycetota</taxon>
        <taxon>Actinomycetes</taxon>
        <taxon>Kitasatosporales</taxon>
        <taxon>Streptomycetaceae</taxon>
        <taxon>Streptomyces</taxon>
    </lineage>
</organism>
<feature type="binding site" evidence="5">
    <location>
        <position position="228"/>
    </location>
    <ligand>
        <name>ATP</name>
        <dbReference type="ChEBI" id="CHEBI:30616"/>
    </ligand>
</feature>
<dbReference type="CDD" id="cd14014">
    <property type="entry name" value="STKc_PknB_like"/>
    <property type="match status" value="1"/>
</dbReference>
<evidence type="ECO:0000256" key="6">
    <source>
        <dbReference type="SAM" id="MobiDB-lite"/>
    </source>
</evidence>
<evidence type="ECO:0000256" key="3">
    <source>
        <dbReference type="ARBA" id="ARBA00022777"/>
    </source>
</evidence>
<dbReference type="RefSeq" id="WP_311600277.1">
    <property type="nucleotide sequence ID" value="NZ_JAVREM010000024.1"/>
</dbReference>
<evidence type="ECO:0000256" key="1">
    <source>
        <dbReference type="ARBA" id="ARBA00022679"/>
    </source>
</evidence>
<comment type="caution">
    <text evidence="8">The sequence shown here is derived from an EMBL/GenBank/DDBJ whole genome shotgun (WGS) entry which is preliminary data.</text>
</comment>
<evidence type="ECO:0000313" key="8">
    <source>
        <dbReference type="EMBL" id="MDT0320406.1"/>
    </source>
</evidence>
<dbReference type="PROSITE" id="PS00108">
    <property type="entry name" value="PROTEIN_KINASE_ST"/>
    <property type="match status" value="1"/>
</dbReference>
<evidence type="ECO:0000256" key="4">
    <source>
        <dbReference type="ARBA" id="ARBA00022840"/>
    </source>
</evidence>
<dbReference type="InterPro" id="IPR000719">
    <property type="entry name" value="Prot_kinase_dom"/>
</dbReference>
<reference evidence="9" key="1">
    <citation type="submission" date="2023-07" db="EMBL/GenBank/DDBJ databases">
        <title>30 novel species of actinomycetes from the DSMZ collection.</title>
        <authorList>
            <person name="Nouioui I."/>
        </authorList>
    </citation>
    <scope>NUCLEOTIDE SEQUENCE [LARGE SCALE GENOMIC DNA]</scope>
    <source>
        <strain evidence="9">DSM 44918</strain>
    </source>
</reference>
<dbReference type="EMBL" id="JAVREM010000024">
    <property type="protein sequence ID" value="MDT0320406.1"/>
    <property type="molecule type" value="Genomic_DNA"/>
</dbReference>
<dbReference type="SMART" id="SM00220">
    <property type="entry name" value="S_TKc"/>
    <property type="match status" value="1"/>
</dbReference>
<feature type="compositionally biased region" description="Low complexity" evidence="6">
    <location>
        <begin position="170"/>
        <end position="182"/>
    </location>
</feature>
<dbReference type="PROSITE" id="PS50011">
    <property type="entry name" value="PROTEIN_KINASE_DOM"/>
    <property type="match status" value="1"/>
</dbReference>
<dbReference type="PANTHER" id="PTHR43289">
    <property type="entry name" value="MITOGEN-ACTIVATED PROTEIN KINASE KINASE KINASE 20-RELATED"/>
    <property type="match status" value="1"/>
</dbReference>
<dbReference type="SMART" id="SM00244">
    <property type="entry name" value="PHB"/>
    <property type="match status" value="1"/>
</dbReference>
<dbReference type="Pfam" id="PF01145">
    <property type="entry name" value="Band_7"/>
    <property type="match status" value="1"/>
</dbReference>
<keyword evidence="1" id="KW-0808">Transferase</keyword>
<dbReference type="SUPFAM" id="SSF117892">
    <property type="entry name" value="Band 7/SPFH domain"/>
    <property type="match status" value="1"/>
</dbReference>
<dbReference type="PANTHER" id="PTHR43289:SF34">
    <property type="entry name" value="SERINE_THREONINE-PROTEIN KINASE YBDM-RELATED"/>
    <property type="match status" value="1"/>
</dbReference>
<feature type="region of interest" description="Disordered" evidence="6">
    <location>
        <begin position="170"/>
        <end position="191"/>
    </location>
</feature>
<dbReference type="Pfam" id="PF00069">
    <property type="entry name" value="Pkinase"/>
    <property type="match status" value="1"/>
</dbReference>
<keyword evidence="3" id="KW-0418">Kinase</keyword>
<evidence type="ECO:0000256" key="5">
    <source>
        <dbReference type="PROSITE-ProRule" id="PRU10141"/>
    </source>
</evidence>
<keyword evidence="9" id="KW-1185">Reference proteome</keyword>
<gene>
    <name evidence="8" type="ORF">RNC47_18885</name>
</gene>
<evidence type="ECO:0000256" key="2">
    <source>
        <dbReference type="ARBA" id="ARBA00022741"/>
    </source>
</evidence>
<dbReference type="PROSITE" id="PS00107">
    <property type="entry name" value="PROTEIN_KINASE_ATP"/>
    <property type="match status" value="1"/>
</dbReference>
<protein>
    <submittedName>
        <fullName evidence="8">SPFH domain-containing protein</fullName>
    </submittedName>
</protein>
<dbReference type="InterPro" id="IPR017441">
    <property type="entry name" value="Protein_kinase_ATP_BS"/>
</dbReference>
<dbReference type="InterPro" id="IPR011009">
    <property type="entry name" value="Kinase-like_dom_sf"/>
</dbReference>
<accession>A0ABU2LS29</accession>
<name>A0ABU2LS29_9ACTN</name>
<proteinExistence type="predicted"/>